<feature type="region of interest" description="Disordered" evidence="16">
    <location>
        <begin position="736"/>
        <end position="851"/>
    </location>
</feature>
<dbReference type="InterPro" id="IPR034852">
    <property type="entry name" value="PB1_Nbr1"/>
</dbReference>
<dbReference type="PROSITE" id="PS51745">
    <property type="entry name" value="PB1"/>
    <property type="match status" value="1"/>
</dbReference>
<feature type="non-terminal residue" evidence="20">
    <location>
        <position position="946"/>
    </location>
</feature>
<evidence type="ECO:0000256" key="13">
    <source>
        <dbReference type="ARBA" id="ARBA00083062"/>
    </source>
</evidence>
<feature type="region of interest" description="Disordered" evidence="16">
    <location>
        <begin position="661"/>
        <end position="713"/>
    </location>
</feature>
<dbReference type="Gene3D" id="1.10.8.10">
    <property type="entry name" value="DNA helicase RuvA subunit, C-terminal domain"/>
    <property type="match status" value="1"/>
</dbReference>
<dbReference type="Pfam" id="PF00564">
    <property type="entry name" value="PB1"/>
    <property type="match status" value="1"/>
</dbReference>
<evidence type="ECO:0000256" key="11">
    <source>
        <dbReference type="ARBA" id="ARBA00037833"/>
    </source>
</evidence>
<evidence type="ECO:0000313" key="21">
    <source>
        <dbReference type="Proteomes" id="UP000583496"/>
    </source>
</evidence>
<keyword evidence="4" id="KW-0597">Phosphoprotein</keyword>
<dbReference type="Pfam" id="PF16158">
    <property type="entry name" value="N_BRCA1_IG"/>
    <property type="match status" value="1"/>
</dbReference>
<evidence type="ECO:0000259" key="17">
    <source>
        <dbReference type="PROSITE" id="PS50030"/>
    </source>
</evidence>
<sequence>MEPRVTLRVTCRGDTRSFLVSDPAHTAWADVEAMVKVSFDLDNIQIKYIDEDNDEVSVNSKEEYEEALKIAVKQGNQLQMNAYEKTSSRALQLHEKIVTEKLVLLKDEKKPLLHYSMLAQGLEEELKNDKEQTIQQKLNQTKTERTNENPPEWFTSYLETFREQVVKETVERLEQKLYEKLVHCNQPPDFSESSVTAEPPPSEIPPGSSAQCDWLISCCHCQARIVGVRYQCSLCPAYNICEECEAGTYAHDPNHVLLKLRRPVLCVADNYSLAELSPRLPATLEQVRLQKQMDKRFLKAEKQRLRAEKKQRKAEVRELKKQLKLHRKIHLWNSIHVLETNGSPALKSESLQPNTFLNPNQPFQAIVPTLSAVFVDENLPDGTHLKPGTKFIKHWRMKNTGNVEWSSDTKLKLMWGNLTLASAEKKDVLVPSLPSGQVGTVSVEFVAPNIEGTYTSHWRLSHKGEQFGPRIWCSIVVDPSPAADYVESDWKDSNSCQKDKASRTKQASGSPGAQLMGEITEQAEVSLPTIPLKIKNLPSEREFYIPSVDLLTAQDLLSFELLDINIVQELERVPHNTPVDMTPCMSPLPRDSPLLEKPGLGQIEEENEGSGFKLVPETSLSVDSSVVKVKAEHALNQEEGEEDMSGTQFVCETVIRSLTLDAAPDHKPPQKTPKILQRDIPLSDENPSSCRGIGNCDEEEDDKDDVHSQCSSASSEDYIIILPECFDTTRPLGDSMYSSALSQPGLEKTGEPETAAESPEGGSQPQTPRVSDTVTTSQALAAAPPTPATVETSPQTQRNLSPLQSPIFQEPNTPASENLSSAPHNQIQREEPSGEDGPGSSGFLTSKQKFPEYPRYPQGSSIAGELMKGALSVAASAYKALFAGPPIIEQPAAPEEQTATLLSSLCEMGFCDRQLNLRLLKKHNNNMIEVVTELLQISNRDWCSRC</sequence>
<evidence type="ECO:0000256" key="5">
    <source>
        <dbReference type="ARBA" id="ARBA00022723"/>
    </source>
</evidence>
<dbReference type="FunFam" id="1.10.8.10:FF:000033">
    <property type="entry name" value="Next to BRCA1 gene 1 protein"/>
    <property type="match status" value="1"/>
</dbReference>
<dbReference type="OrthoDB" id="661148at2759"/>
<dbReference type="FunFam" id="3.30.60.90:FF:000007">
    <property type="entry name" value="Next to BRCA1 gene 1 protein"/>
    <property type="match status" value="1"/>
</dbReference>
<evidence type="ECO:0000256" key="12">
    <source>
        <dbReference type="ARBA" id="ARBA00068689"/>
    </source>
</evidence>
<dbReference type="PROSITE" id="PS50135">
    <property type="entry name" value="ZF_ZZ_2"/>
    <property type="match status" value="1"/>
</dbReference>
<evidence type="ECO:0000256" key="3">
    <source>
        <dbReference type="ARBA" id="ARBA00022490"/>
    </source>
</evidence>
<evidence type="ECO:0000256" key="14">
    <source>
        <dbReference type="PROSITE-ProRule" id="PRU00228"/>
    </source>
</evidence>
<feature type="compositionally biased region" description="Basic and acidic residues" evidence="16">
    <location>
        <begin position="488"/>
        <end position="502"/>
    </location>
</feature>
<dbReference type="GO" id="GO:0070013">
    <property type="term" value="C:intracellular organelle lumen"/>
    <property type="evidence" value="ECO:0007669"/>
    <property type="project" value="UniProtKB-ARBA"/>
</dbReference>
<comment type="subcellular location">
    <subcellularLocation>
        <location evidence="11">Cytoplasm</location>
        <location evidence="11">Myofibril</location>
        <location evidence="11">Sarcomere</location>
        <location evidence="11">M line</location>
    </subcellularLocation>
    <subcellularLocation>
        <location evidence="2">Cytoplasmic vesicle</location>
        <location evidence="2">Autophagosome</location>
    </subcellularLocation>
    <subcellularLocation>
        <location evidence="1">Lysosome</location>
    </subcellularLocation>
</comment>
<feature type="compositionally biased region" description="Polar residues" evidence="16">
    <location>
        <begin position="761"/>
        <end position="774"/>
    </location>
</feature>
<evidence type="ECO:0000256" key="6">
    <source>
        <dbReference type="ARBA" id="ARBA00022771"/>
    </source>
</evidence>
<keyword evidence="9" id="KW-0458">Lysosome</keyword>
<dbReference type="PROSITE" id="PS50030">
    <property type="entry name" value="UBA"/>
    <property type="match status" value="1"/>
</dbReference>
<evidence type="ECO:0000256" key="10">
    <source>
        <dbReference type="ARBA" id="ARBA00023329"/>
    </source>
</evidence>
<dbReference type="Gene3D" id="2.60.40.10">
    <property type="entry name" value="Immunoglobulins"/>
    <property type="match status" value="1"/>
</dbReference>
<feature type="coiled-coil region" evidence="15">
    <location>
        <begin position="288"/>
        <end position="329"/>
    </location>
</feature>
<keyword evidence="7" id="KW-0862">Zinc</keyword>
<dbReference type="InterPro" id="IPR009060">
    <property type="entry name" value="UBA-like_sf"/>
</dbReference>
<dbReference type="CDD" id="cd02340">
    <property type="entry name" value="ZZ_NBR1_like"/>
    <property type="match status" value="1"/>
</dbReference>
<name>A0A7L2T7A0_POMRU</name>
<dbReference type="SUPFAM" id="SSF46934">
    <property type="entry name" value="UBA-like"/>
    <property type="match status" value="1"/>
</dbReference>
<evidence type="ECO:0000313" key="20">
    <source>
        <dbReference type="EMBL" id="NXS29769.1"/>
    </source>
</evidence>
<feature type="domain" description="UBA" evidence="17">
    <location>
        <begin position="893"/>
        <end position="938"/>
    </location>
</feature>
<dbReference type="PANTHER" id="PTHR20930:SF2">
    <property type="entry name" value="NEXT TO BRCA1 GENE 1 PROTEIN"/>
    <property type="match status" value="1"/>
</dbReference>
<evidence type="ECO:0000256" key="8">
    <source>
        <dbReference type="ARBA" id="ARBA00022843"/>
    </source>
</evidence>
<evidence type="ECO:0000256" key="2">
    <source>
        <dbReference type="ARBA" id="ARBA00004419"/>
    </source>
</evidence>
<dbReference type="CDD" id="cd14319">
    <property type="entry name" value="UBA_NBR1"/>
    <property type="match status" value="1"/>
</dbReference>
<reference evidence="20 21" key="1">
    <citation type="submission" date="2019-09" db="EMBL/GenBank/DDBJ databases">
        <title>Bird 10,000 Genomes (B10K) Project - Family phase.</title>
        <authorList>
            <person name="Zhang G."/>
        </authorList>
    </citation>
    <scope>NUCLEOTIDE SEQUENCE [LARGE SCALE GENOMIC DNA]</scope>
    <source>
        <strain evidence="20">B10K-DU-002-71</strain>
        <tissue evidence="20">Muscle</tissue>
    </source>
</reference>
<keyword evidence="21" id="KW-1185">Reference proteome</keyword>
<dbReference type="InterPro" id="IPR032350">
    <property type="entry name" value="Nbr1_FW"/>
</dbReference>
<dbReference type="GO" id="GO:0005778">
    <property type="term" value="C:peroxisomal membrane"/>
    <property type="evidence" value="ECO:0007669"/>
    <property type="project" value="UniProtKB-ARBA"/>
</dbReference>
<dbReference type="Pfam" id="PF24932">
    <property type="entry name" value="UBA_NBR1_C"/>
    <property type="match status" value="1"/>
</dbReference>
<organism evidence="20 21">
    <name type="scientific">Pomatostomus ruficeps</name>
    <name type="common">Chestnut-crowned babbler</name>
    <dbReference type="NCBI Taxonomy" id="9176"/>
    <lineage>
        <taxon>Eukaryota</taxon>
        <taxon>Metazoa</taxon>
        <taxon>Chordata</taxon>
        <taxon>Craniata</taxon>
        <taxon>Vertebrata</taxon>
        <taxon>Euteleostomi</taxon>
        <taxon>Archelosauria</taxon>
        <taxon>Archosauria</taxon>
        <taxon>Dinosauria</taxon>
        <taxon>Saurischia</taxon>
        <taxon>Theropoda</taxon>
        <taxon>Coelurosauria</taxon>
        <taxon>Aves</taxon>
        <taxon>Neognathae</taxon>
        <taxon>Neoaves</taxon>
        <taxon>Telluraves</taxon>
        <taxon>Australaves</taxon>
        <taxon>Passeriformes</taxon>
        <taxon>Sylvioidea</taxon>
        <taxon>Timaliidae</taxon>
        <taxon>Pomatostomus</taxon>
    </lineage>
</organism>
<accession>A0A7L2T7A0</accession>
<evidence type="ECO:0000256" key="7">
    <source>
        <dbReference type="ARBA" id="ARBA00022833"/>
    </source>
</evidence>
<protein>
    <recommendedName>
        <fullName evidence="12">Next to BRCA1 gene 1 protein</fullName>
    </recommendedName>
    <alternativeName>
        <fullName evidence="13">Neighbor of BRCA1 gene 1 protein</fullName>
    </alternativeName>
</protein>
<dbReference type="FunFam" id="2.60.40.10:FF:000199">
    <property type="entry name" value="next to BRCA1 gene 1 protein-like"/>
    <property type="match status" value="1"/>
</dbReference>
<feature type="compositionally biased region" description="Polar residues" evidence="16">
    <location>
        <begin position="795"/>
        <end position="826"/>
    </location>
</feature>
<feature type="region of interest" description="Disordered" evidence="16">
    <location>
        <begin position="488"/>
        <end position="513"/>
    </location>
</feature>
<dbReference type="SUPFAM" id="SSF57850">
    <property type="entry name" value="RING/U-box"/>
    <property type="match status" value="1"/>
</dbReference>
<dbReference type="PANTHER" id="PTHR20930">
    <property type="entry name" value="OVARIAN CARCINOMA ANTIGEN CA125-RELATED"/>
    <property type="match status" value="1"/>
</dbReference>
<keyword evidence="8" id="KW-0832">Ubl conjugation</keyword>
<dbReference type="SMART" id="SM00666">
    <property type="entry name" value="PB1"/>
    <property type="match status" value="1"/>
</dbReference>
<dbReference type="GO" id="GO:0005776">
    <property type="term" value="C:autophagosome"/>
    <property type="evidence" value="ECO:0007669"/>
    <property type="project" value="UniProtKB-SubCell"/>
</dbReference>
<dbReference type="SMART" id="SM00291">
    <property type="entry name" value="ZnF_ZZ"/>
    <property type="match status" value="1"/>
</dbReference>
<dbReference type="GO" id="GO:0016236">
    <property type="term" value="P:macroautophagy"/>
    <property type="evidence" value="ECO:0007669"/>
    <property type="project" value="TreeGrafter"/>
</dbReference>
<dbReference type="GO" id="GO:0031430">
    <property type="term" value="C:M band"/>
    <property type="evidence" value="ECO:0007669"/>
    <property type="project" value="UniProtKB-SubCell"/>
</dbReference>
<dbReference type="Gene3D" id="3.10.20.90">
    <property type="entry name" value="Phosphatidylinositol 3-kinase Catalytic Subunit, Chain A, domain 1"/>
    <property type="match status" value="1"/>
</dbReference>
<keyword evidence="3" id="KW-0963">Cytoplasm</keyword>
<dbReference type="SUPFAM" id="SSF54277">
    <property type="entry name" value="CAD &amp; PB1 domains"/>
    <property type="match status" value="1"/>
</dbReference>
<dbReference type="PROSITE" id="PS01357">
    <property type="entry name" value="ZF_ZZ_1"/>
    <property type="match status" value="1"/>
</dbReference>
<dbReference type="GO" id="GO:0031410">
    <property type="term" value="C:cytoplasmic vesicle"/>
    <property type="evidence" value="ECO:0007669"/>
    <property type="project" value="UniProtKB-KW"/>
</dbReference>
<dbReference type="GO" id="GO:0008270">
    <property type="term" value="F:zinc ion binding"/>
    <property type="evidence" value="ECO:0007669"/>
    <property type="project" value="UniProtKB-KW"/>
</dbReference>
<dbReference type="InterPro" id="IPR043145">
    <property type="entry name" value="Znf_ZZ_sf"/>
</dbReference>
<gene>
    <name evidence="20" type="primary">Nbr1</name>
    <name evidence="20" type="ORF">POSRUF_R11379</name>
</gene>
<evidence type="ECO:0000256" key="16">
    <source>
        <dbReference type="SAM" id="MobiDB-lite"/>
    </source>
</evidence>
<dbReference type="CDD" id="cd14947">
    <property type="entry name" value="NBR1_like"/>
    <property type="match status" value="1"/>
</dbReference>
<dbReference type="InterPro" id="IPR015940">
    <property type="entry name" value="UBA"/>
</dbReference>
<evidence type="ECO:0000256" key="15">
    <source>
        <dbReference type="SAM" id="Coils"/>
    </source>
</evidence>
<proteinExistence type="predicted"/>
<feature type="compositionally biased region" description="Low complexity" evidence="16">
    <location>
        <begin position="775"/>
        <end position="794"/>
    </location>
</feature>
<dbReference type="InterPro" id="IPR056893">
    <property type="entry name" value="UBA_Nbr1_C"/>
</dbReference>
<dbReference type="Gene3D" id="3.30.60.90">
    <property type="match status" value="1"/>
</dbReference>
<evidence type="ECO:0000259" key="18">
    <source>
        <dbReference type="PROSITE" id="PS50135"/>
    </source>
</evidence>
<dbReference type="FunFam" id="3.10.20.90:FF:000291">
    <property type="entry name" value="Next to BRCA1 gene 1 protein"/>
    <property type="match status" value="1"/>
</dbReference>
<dbReference type="CDD" id="cd06396">
    <property type="entry name" value="PB1_NBR1"/>
    <property type="match status" value="1"/>
</dbReference>
<evidence type="ECO:0000256" key="9">
    <source>
        <dbReference type="ARBA" id="ARBA00023228"/>
    </source>
</evidence>
<feature type="domain" description="PB1" evidence="19">
    <location>
        <begin position="4"/>
        <end position="85"/>
    </location>
</feature>
<evidence type="ECO:0000256" key="1">
    <source>
        <dbReference type="ARBA" id="ARBA00004371"/>
    </source>
</evidence>
<keyword evidence="5" id="KW-0479">Metal-binding</keyword>
<keyword evidence="6 14" id="KW-0863">Zinc-finger</keyword>
<dbReference type="Proteomes" id="UP000583496">
    <property type="component" value="Unassembled WGS sequence"/>
</dbReference>
<dbReference type="InterPro" id="IPR000270">
    <property type="entry name" value="PB1_dom"/>
</dbReference>
<evidence type="ECO:0000259" key="19">
    <source>
        <dbReference type="PROSITE" id="PS51745"/>
    </source>
</evidence>
<dbReference type="InterPro" id="IPR013783">
    <property type="entry name" value="Ig-like_fold"/>
</dbReference>
<dbReference type="AlphaFoldDB" id="A0A7L2T7A0"/>
<dbReference type="EMBL" id="VYZT01019953">
    <property type="protein sequence ID" value="NXS29769.1"/>
    <property type="molecule type" value="Genomic_DNA"/>
</dbReference>
<dbReference type="GO" id="GO:0005764">
    <property type="term" value="C:lysosome"/>
    <property type="evidence" value="ECO:0007669"/>
    <property type="project" value="UniProtKB-SubCell"/>
</dbReference>
<keyword evidence="15" id="KW-0175">Coiled coil</keyword>
<feature type="domain" description="ZZ-type" evidence="18">
    <location>
        <begin position="213"/>
        <end position="265"/>
    </location>
</feature>
<dbReference type="InterPro" id="IPR000433">
    <property type="entry name" value="Znf_ZZ"/>
</dbReference>
<evidence type="ECO:0000256" key="4">
    <source>
        <dbReference type="ARBA" id="ARBA00022553"/>
    </source>
</evidence>
<dbReference type="GO" id="GO:0043130">
    <property type="term" value="F:ubiquitin binding"/>
    <property type="evidence" value="ECO:0007669"/>
    <property type="project" value="TreeGrafter"/>
</dbReference>
<dbReference type="InterPro" id="IPR053793">
    <property type="entry name" value="PB1-like"/>
</dbReference>
<dbReference type="GO" id="GO:0000407">
    <property type="term" value="C:phagophore assembly site"/>
    <property type="evidence" value="ECO:0007669"/>
    <property type="project" value="TreeGrafter"/>
</dbReference>
<keyword evidence="10" id="KW-0968">Cytoplasmic vesicle</keyword>
<comment type="caution">
    <text evidence="20">The sequence shown here is derived from an EMBL/GenBank/DDBJ whole genome shotgun (WGS) entry which is preliminary data.</text>
</comment>
<feature type="non-terminal residue" evidence="20">
    <location>
        <position position="1"/>
    </location>
</feature>